<dbReference type="InterPro" id="IPR003265">
    <property type="entry name" value="HhH-GPD_domain"/>
</dbReference>
<evidence type="ECO:0000256" key="2">
    <source>
        <dbReference type="ARBA" id="ARBA00022723"/>
    </source>
</evidence>
<dbReference type="CDD" id="cd00056">
    <property type="entry name" value="ENDO3c"/>
    <property type="match status" value="1"/>
</dbReference>
<protein>
    <recommendedName>
        <fullName evidence="5">HhH-GPD domain-containing protein</fullName>
    </recommendedName>
</protein>
<evidence type="ECO:0000256" key="3">
    <source>
        <dbReference type="ARBA" id="ARBA00023004"/>
    </source>
</evidence>
<dbReference type="Proteomes" id="UP000178323">
    <property type="component" value="Unassembled WGS sequence"/>
</dbReference>
<evidence type="ECO:0000313" key="7">
    <source>
        <dbReference type="Proteomes" id="UP000178323"/>
    </source>
</evidence>
<keyword evidence="1" id="KW-0004">4Fe-4S</keyword>
<dbReference type="SMART" id="SM00478">
    <property type="entry name" value="ENDO3c"/>
    <property type="match status" value="1"/>
</dbReference>
<dbReference type="PIRSF" id="PIRSF001435">
    <property type="entry name" value="Nth"/>
    <property type="match status" value="1"/>
</dbReference>
<keyword evidence="4" id="KW-0411">Iron-sulfur</keyword>
<dbReference type="SUPFAM" id="SSF48150">
    <property type="entry name" value="DNA-glycosylase"/>
    <property type="match status" value="1"/>
</dbReference>
<gene>
    <name evidence="6" type="ORF">A2Y83_01115</name>
</gene>
<dbReference type="GO" id="GO:0003824">
    <property type="term" value="F:catalytic activity"/>
    <property type="evidence" value="ECO:0007669"/>
    <property type="project" value="InterPro"/>
</dbReference>
<proteinExistence type="predicted"/>
<reference evidence="6 7" key="1">
    <citation type="journal article" date="2016" name="Nat. Commun.">
        <title>Thousands of microbial genomes shed light on interconnected biogeochemical processes in an aquifer system.</title>
        <authorList>
            <person name="Anantharaman K."/>
            <person name="Brown C.T."/>
            <person name="Hug L.A."/>
            <person name="Sharon I."/>
            <person name="Castelle C.J."/>
            <person name="Probst A.J."/>
            <person name="Thomas B.C."/>
            <person name="Singh A."/>
            <person name="Wilkins M.J."/>
            <person name="Karaoz U."/>
            <person name="Brodie E.L."/>
            <person name="Williams K.H."/>
            <person name="Hubbard S.S."/>
            <person name="Banfield J.F."/>
        </authorList>
    </citation>
    <scope>NUCLEOTIDE SEQUENCE [LARGE SCALE GENOMIC DNA]</scope>
</reference>
<dbReference type="PANTHER" id="PTHR10359">
    <property type="entry name" value="A/G-SPECIFIC ADENINE GLYCOSYLASE/ENDONUCLEASE III"/>
    <property type="match status" value="1"/>
</dbReference>
<keyword evidence="2" id="KW-0479">Metal-binding</keyword>
<dbReference type="EMBL" id="MFFS01000020">
    <property type="protein sequence ID" value="OGF22605.1"/>
    <property type="molecule type" value="Genomic_DNA"/>
</dbReference>
<dbReference type="AlphaFoldDB" id="A0A1F5S7C8"/>
<dbReference type="InterPro" id="IPR011257">
    <property type="entry name" value="DNA_glycosylase"/>
</dbReference>
<accession>A0A1F5S7C8</accession>
<dbReference type="GO" id="GO:0051539">
    <property type="term" value="F:4 iron, 4 sulfur cluster binding"/>
    <property type="evidence" value="ECO:0007669"/>
    <property type="project" value="UniProtKB-KW"/>
</dbReference>
<feature type="domain" description="HhH-GPD" evidence="5">
    <location>
        <begin position="46"/>
        <end position="217"/>
    </location>
</feature>
<evidence type="ECO:0000256" key="4">
    <source>
        <dbReference type="ARBA" id="ARBA00023014"/>
    </source>
</evidence>
<dbReference type="GO" id="GO:0046872">
    <property type="term" value="F:metal ion binding"/>
    <property type="evidence" value="ECO:0007669"/>
    <property type="project" value="UniProtKB-KW"/>
</dbReference>
<dbReference type="Pfam" id="PF00730">
    <property type="entry name" value="HhH-GPD"/>
    <property type="match status" value="1"/>
</dbReference>
<evidence type="ECO:0000256" key="1">
    <source>
        <dbReference type="ARBA" id="ARBA00022485"/>
    </source>
</evidence>
<dbReference type="Gene3D" id="1.10.340.30">
    <property type="entry name" value="Hypothetical protein, domain 2"/>
    <property type="match status" value="1"/>
</dbReference>
<dbReference type="PANTHER" id="PTHR10359:SF19">
    <property type="entry name" value="DNA REPAIR GLYCOSYLASE MJ1434-RELATED"/>
    <property type="match status" value="1"/>
</dbReference>
<keyword evidence="3" id="KW-0408">Iron</keyword>
<evidence type="ECO:0000313" key="6">
    <source>
        <dbReference type="EMBL" id="OGF22605.1"/>
    </source>
</evidence>
<sequence length="220" mass="25725">MNNHKILNLYNFLKIAYGHPKGQWSLWRKRPKTTREKEEIIIGAILTQQTNWNNVCVAIENLKSAKILSLKAIYDKFLNSGDSSSFCCLPHEAFLQTLIRPAGFYKQKTGYILNITRFIIEEYKTLRRMEKIPLPELRENLLKIKGIGHETADSILLYALEKEIFVIDEYTRRFAKKHNLANKFSYSHLQNLFEQNLPKDYALYQDYHALIVIDGQNASI</sequence>
<evidence type="ECO:0000259" key="5">
    <source>
        <dbReference type="SMART" id="SM00478"/>
    </source>
</evidence>
<name>A0A1F5S7C8_9BACT</name>
<organism evidence="6 7">
    <name type="scientific">Candidatus Falkowbacteria bacterium RBG_13_39_14</name>
    <dbReference type="NCBI Taxonomy" id="1797985"/>
    <lineage>
        <taxon>Bacteria</taxon>
        <taxon>Candidatus Falkowiibacteriota</taxon>
    </lineage>
</organism>
<comment type="caution">
    <text evidence="6">The sequence shown here is derived from an EMBL/GenBank/DDBJ whole genome shotgun (WGS) entry which is preliminary data.</text>
</comment>
<dbReference type="GO" id="GO:0006284">
    <property type="term" value="P:base-excision repair"/>
    <property type="evidence" value="ECO:0007669"/>
    <property type="project" value="InterPro"/>
</dbReference>